<dbReference type="Proteomes" id="UP001595685">
    <property type="component" value="Unassembled WGS sequence"/>
</dbReference>
<dbReference type="SUPFAM" id="SSF46955">
    <property type="entry name" value="Putative DNA-binding domain"/>
    <property type="match status" value="1"/>
</dbReference>
<accession>A0ABV7WBY1</accession>
<evidence type="ECO:0000256" key="1">
    <source>
        <dbReference type="SAM" id="MobiDB-lite"/>
    </source>
</evidence>
<evidence type="ECO:0000313" key="4">
    <source>
        <dbReference type="Proteomes" id="UP001595685"/>
    </source>
</evidence>
<dbReference type="InterPro" id="IPR041657">
    <property type="entry name" value="HTH_17"/>
</dbReference>
<name>A0ABV7WBY1_9MICO</name>
<reference evidence="4" key="1">
    <citation type="journal article" date="2019" name="Int. J. Syst. Evol. Microbiol.">
        <title>The Global Catalogue of Microorganisms (GCM) 10K type strain sequencing project: providing services to taxonomists for standard genome sequencing and annotation.</title>
        <authorList>
            <consortium name="The Broad Institute Genomics Platform"/>
            <consortium name="The Broad Institute Genome Sequencing Center for Infectious Disease"/>
            <person name="Wu L."/>
            <person name="Ma J."/>
        </authorList>
    </citation>
    <scope>NUCLEOTIDE SEQUENCE [LARGE SCALE GENOMIC DNA]</scope>
    <source>
        <strain evidence="4">NCAIM B.02333</strain>
    </source>
</reference>
<comment type="caution">
    <text evidence="3">The sequence shown here is derived from an EMBL/GenBank/DDBJ whole genome shotgun (WGS) entry which is preliminary data.</text>
</comment>
<organism evidence="3 4">
    <name type="scientific">Aquipuribacter hungaricus</name>
    <dbReference type="NCBI Taxonomy" id="545624"/>
    <lineage>
        <taxon>Bacteria</taxon>
        <taxon>Bacillati</taxon>
        <taxon>Actinomycetota</taxon>
        <taxon>Actinomycetes</taxon>
        <taxon>Micrococcales</taxon>
        <taxon>Intrasporangiaceae</taxon>
        <taxon>Aquipuribacter</taxon>
    </lineage>
</organism>
<sequence length="85" mass="9721">MSRLDEVFAQLPDRLTVEQLSQLLGIEMQTTYRWLQEGRVPAYKVGRAWVIFRDEVKDMLEASSNQKNRADPDPTQSEAPAEPTA</sequence>
<dbReference type="Pfam" id="PF12728">
    <property type="entry name" value="HTH_17"/>
    <property type="match status" value="1"/>
</dbReference>
<evidence type="ECO:0000313" key="3">
    <source>
        <dbReference type="EMBL" id="MFC3687318.1"/>
    </source>
</evidence>
<gene>
    <name evidence="3" type="ORF">ACFOLH_03070</name>
</gene>
<dbReference type="RefSeq" id="WP_340288812.1">
    <property type="nucleotide sequence ID" value="NZ_JBBEOI010000003.1"/>
</dbReference>
<dbReference type="EMBL" id="JBHRWW010000001">
    <property type="protein sequence ID" value="MFC3687318.1"/>
    <property type="molecule type" value="Genomic_DNA"/>
</dbReference>
<keyword evidence="4" id="KW-1185">Reference proteome</keyword>
<feature type="domain" description="Helix-turn-helix" evidence="2">
    <location>
        <begin position="15"/>
        <end position="62"/>
    </location>
</feature>
<protein>
    <submittedName>
        <fullName evidence="3">Helix-turn-helix domain-containing protein</fullName>
    </submittedName>
</protein>
<dbReference type="NCBIfam" id="TIGR01764">
    <property type="entry name" value="excise"/>
    <property type="match status" value="1"/>
</dbReference>
<dbReference type="InterPro" id="IPR010093">
    <property type="entry name" value="SinI_DNA-bd"/>
</dbReference>
<evidence type="ECO:0000259" key="2">
    <source>
        <dbReference type="Pfam" id="PF12728"/>
    </source>
</evidence>
<feature type="region of interest" description="Disordered" evidence="1">
    <location>
        <begin position="62"/>
        <end position="85"/>
    </location>
</feature>
<proteinExistence type="predicted"/>
<dbReference type="InterPro" id="IPR009061">
    <property type="entry name" value="DNA-bd_dom_put_sf"/>
</dbReference>